<feature type="non-terminal residue" evidence="7">
    <location>
        <position position="1"/>
    </location>
</feature>
<keyword evidence="4 6" id="KW-1133">Transmembrane helix</keyword>
<evidence type="ECO:0000256" key="4">
    <source>
        <dbReference type="ARBA" id="ARBA00022989"/>
    </source>
</evidence>
<evidence type="ECO:0000256" key="3">
    <source>
        <dbReference type="ARBA" id="ARBA00022692"/>
    </source>
</evidence>
<organism evidence="7 8">
    <name type="scientific">Candidatus Aquicultor secundus</name>
    <dbReference type="NCBI Taxonomy" id="1973895"/>
    <lineage>
        <taxon>Bacteria</taxon>
        <taxon>Bacillati</taxon>
        <taxon>Actinomycetota</taxon>
        <taxon>Candidatus Aquicultoria</taxon>
        <taxon>Candidatus Aquicultorales</taxon>
        <taxon>Candidatus Aquicultoraceae</taxon>
        <taxon>Candidatus Aquicultor</taxon>
    </lineage>
</organism>
<name>A0A2M7T517_9ACTN</name>
<sequence>LMSLPLFFLVTGVLTVALNFTTTSPDSFLWGFRIGRYWFGATGVSLALAGNLFLKALGAVSCLYFLSLTTSMLEIFAMLKKLRLPPLFIELMSLVYRFIFVLLETTDRIYISQASRWGYANIKNTYRSLGQLVTNLFTKSHHNSQMLFTTLMSRCYQGELNVLENSYTLSKRNLLMITFVETALLVTGLWSCGYIRFL</sequence>
<dbReference type="GO" id="GO:0043190">
    <property type="term" value="C:ATP-binding cassette (ABC) transporter complex"/>
    <property type="evidence" value="ECO:0007669"/>
    <property type="project" value="InterPro"/>
</dbReference>
<dbReference type="GO" id="GO:0006824">
    <property type="term" value="P:cobalt ion transport"/>
    <property type="evidence" value="ECO:0007669"/>
    <property type="project" value="InterPro"/>
</dbReference>
<gene>
    <name evidence="7" type="primary">cbiQ</name>
    <name evidence="7" type="ORF">COY37_11170</name>
</gene>
<dbReference type="NCBIfam" id="TIGR02454">
    <property type="entry name" value="ECF_T_CbiQ"/>
    <property type="match status" value="1"/>
</dbReference>
<keyword evidence="5 6" id="KW-0472">Membrane</keyword>
<dbReference type="Proteomes" id="UP000230956">
    <property type="component" value="Unassembled WGS sequence"/>
</dbReference>
<dbReference type="InterPro" id="IPR052770">
    <property type="entry name" value="Cobalt_transport_CbiQ"/>
</dbReference>
<dbReference type="Pfam" id="PF02361">
    <property type="entry name" value="CbiQ"/>
    <property type="match status" value="1"/>
</dbReference>
<evidence type="ECO:0000313" key="7">
    <source>
        <dbReference type="EMBL" id="PIZ34937.1"/>
    </source>
</evidence>
<feature type="transmembrane region" description="Helical" evidence="6">
    <location>
        <begin position="85"/>
        <end position="103"/>
    </location>
</feature>
<evidence type="ECO:0000256" key="2">
    <source>
        <dbReference type="ARBA" id="ARBA00022475"/>
    </source>
</evidence>
<proteinExistence type="predicted"/>
<dbReference type="EMBL" id="PFNG01000258">
    <property type="protein sequence ID" value="PIZ34937.1"/>
    <property type="molecule type" value="Genomic_DNA"/>
</dbReference>
<dbReference type="RefSeq" id="WP_286977584.1">
    <property type="nucleotide sequence ID" value="NZ_PFNG01000258.1"/>
</dbReference>
<comment type="subcellular location">
    <subcellularLocation>
        <location evidence="1">Cell membrane</location>
        <topology evidence="1">Multi-pass membrane protein</topology>
    </subcellularLocation>
</comment>
<comment type="caution">
    <text evidence="7">The sequence shown here is derived from an EMBL/GenBank/DDBJ whole genome shotgun (WGS) entry which is preliminary data.</text>
</comment>
<keyword evidence="2" id="KW-1003">Cell membrane</keyword>
<evidence type="ECO:0000256" key="1">
    <source>
        <dbReference type="ARBA" id="ARBA00004651"/>
    </source>
</evidence>
<reference evidence="8" key="1">
    <citation type="submission" date="2017-09" db="EMBL/GenBank/DDBJ databases">
        <title>Depth-based differentiation of microbial function through sediment-hosted aquifers and enrichment of novel symbionts in the deep terrestrial subsurface.</title>
        <authorList>
            <person name="Probst A.J."/>
            <person name="Ladd B."/>
            <person name="Jarett J.K."/>
            <person name="Geller-Mcgrath D.E."/>
            <person name="Sieber C.M.K."/>
            <person name="Emerson J.B."/>
            <person name="Anantharaman K."/>
            <person name="Thomas B.C."/>
            <person name="Malmstrom R."/>
            <person name="Stieglmeier M."/>
            <person name="Klingl A."/>
            <person name="Woyke T."/>
            <person name="Ryan C.M."/>
            <person name="Banfield J.F."/>
        </authorList>
    </citation>
    <scope>NUCLEOTIDE SEQUENCE [LARGE SCALE GENOMIC DNA]</scope>
</reference>
<evidence type="ECO:0000256" key="5">
    <source>
        <dbReference type="ARBA" id="ARBA00023136"/>
    </source>
</evidence>
<accession>A0A2M7T517</accession>
<protein>
    <submittedName>
        <fullName evidence="7">Cobalt ECF transporter T component CbiQ</fullName>
    </submittedName>
</protein>
<dbReference type="AlphaFoldDB" id="A0A2M7T517"/>
<evidence type="ECO:0000313" key="8">
    <source>
        <dbReference type="Proteomes" id="UP000230956"/>
    </source>
</evidence>
<keyword evidence="3 6" id="KW-0812">Transmembrane</keyword>
<dbReference type="PANTHER" id="PTHR43723">
    <property type="entry name" value="COBALT TRANSPORT PROTEIN CBIQ"/>
    <property type="match status" value="1"/>
</dbReference>
<evidence type="ECO:0000256" key="6">
    <source>
        <dbReference type="SAM" id="Phobius"/>
    </source>
</evidence>
<dbReference type="PANTHER" id="PTHR43723:SF1">
    <property type="entry name" value="COBALT TRANSPORT PROTEIN CBIQ"/>
    <property type="match status" value="1"/>
</dbReference>
<dbReference type="InterPro" id="IPR012809">
    <property type="entry name" value="ECF_CbiQ"/>
</dbReference>
<dbReference type="CDD" id="cd16914">
    <property type="entry name" value="EcfT"/>
    <property type="match status" value="1"/>
</dbReference>
<dbReference type="InterPro" id="IPR003339">
    <property type="entry name" value="ABC/ECF_trnsptr_transmembrane"/>
</dbReference>
<feature type="transmembrane region" description="Helical" evidence="6">
    <location>
        <begin position="174"/>
        <end position="197"/>
    </location>
</feature>